<dbReference type="InterPro" id="IPR000210">
    <property type="entry name" value="BTB/POZ_dom"/>
</dbReference>
<keyword evidence="4" id="KW-1185">Reference proteome</keyword>
<dbReference type="AlphaFoldDB" id="A0A6A6UIG3"/>
<dbReference type="PROSITE" id="PS50097">
    <property type="entry name" value="BTB"/>
    <property type="match status" value="1"/>
</dbReference>
<dbReference type="Proteomes" id="UP000799302">
    <property type="component" value="Unassembled WGS sequence"/>
</dbReference>
<dbReference type="InterPro" id="IPR011333">
    <property type="entry name" value="SKP1/BTB/POZ_sf"/>
</dbReference>
<feature type="compositionally biased region" description="Acidic residues" evidence="1">
    <location>
        <begin position="236"/>
        <end position="245"/>
    </location>
</feature>
<dbReference type="Gene3D" id="3.30.710.10">
    <property type="entry name" value="Potassium Channel Kv1.1, Chain A"/>
    <property type="match status" value="1"/>
</dbReference>
<gene>
    <name evidence="3" type="ORF">BT63DRAFT_422503</name>
</gene>
<accession>A0A6A6UIG3</accession>
<dbReference type="EMBL" id="MU004232">
    <property type="protein sequence ID" value="KAF2671989.1"/>
    <property type="molecule type" value="Genomic_DNA"/>
</dbReference>
<name>A0A6A6UIG3_9PEZI</name>
<dbReference type="SMART" id="SM00225">
    <property type="entry name" value="BTB"/>
    <property type="match status" value="1"/>
</dbReference>
<sequence length="281" mass="32195">MAAEHQPREKALHELLSHHMVDIYVGSENTHWILHEKLLCAKSKFFNKIFYTKQVKGQFNSGSKTIGFPDEEDEPFRLFVGWLYSTRVPVPKEEKDLGDLFDLYLMGEKWQIASLIKDVLDTVRWWYRTTDTFPGLRRVQYVYANTDDDSPMRHLLVSSVARMLATRPDMPGHWDRALKKNGQLAVDILRAIQAWKVDPESIPDAREEAQKLEKEKVKVAEEAEKKQKGIPKNEIEENERNEEQDAGAAAGKDVESLANGDGKLTNGVSEHDDDETMVNSN</sequence>
<feature type="region of interest" description="Disordered" evidence="1">
    <location>
        <begin position="215"/>
        <end position="281"/>
    </location>
</feature>
<protein>
    <recommendedName>
        <fullName evidence="2">BTB domain-containing protein</fullName>
    </recommendedName>
</protein>
<dbReference type="PANTHER" id="PTHR47843:SF2">
    <property type="entry name" value="BTB DOMAIN-CONTAINING PROTEIN"/>
    <property type="match status" value="1"/>
</dbReference>
<reference evidence="3" key="1">
    <citation type="journal article" date="2020" name="Stud. Mycol.">
        <title>101 Dothideomycetes genomes: a test case for predicting lifestyles and emergence of pathogens.</title>
        <authorList>
            <person name="Haridas S."/>
            <person name="Albert R."/>
            <person name="Binder M."/>
            <person name="Bloem J."/>
            <person name="Labutti K."/>
            <person name="Salamov A."/>
            <person name="Andreopoulos B."/>
            <person name="Baker S."/>
            <person name="Barry K."/>
            <person name="Bills G."/>
            <person name="Bluhm B."/>
            <person name="Cannon C."/>
            <person name="Castanera R."/>
            <person name="Culley D."/>
            <person name="Daum C."/>
            <person name="Ezra D."/>
            <person name="Gonzalez J."/>
            <person name="Henrissat B."/>
            <person name="Kuo A."/>
            <person name="Liang C."/>
            <person name="Lipzen A."/>
            <person name="Lutzoni F."/>
            <person name="Magnuson J."/>
            <person name="Mondo S."/>
            <person name="Nolan M."/>
            <person name="Ohm R."/>
            <person name="Pangilinan J."/>
            <person name="Park H.-J."/>
            <person name="Ramirez L."/>
            <person name="Alfaro M."/>
            <person name="Sun H."/>
            <person name="Tritt A."/>
            <person name="Yoshinaga Y."/>
            <person name="Zwiers L.-H."/>
            <person name="Turgeon B."/>
            <person name="Goodwin S."/>
            <person name="Spatafora J."/>
            <person name="Crous P."/>
            <person name="Grigoriev I."/>
        </authorList>
    </citation>
    <scope>NUCLEOTIDE SEQUENCE</scope>
    <source>
        <strain evidence="3">CBS 115976</strain>
    </source>
</reference>
<evidence type="ECO:0000313" key="4">
    <source>
        <dbReference type="Proteomes" id="UP000799302"/>
    </source>
</evidence>
<feature type="domain" description="BTB" evidence="2">
    <location>
        <begin position="21"/>
        <end position="92"/>
    </location>
</feature>
<dbReference type="SUPFAM" id="SSF54695">
    <property type="entry name" value="POZ domain"/>
    <property type="match status" value="1"/>
</dbReference>
<evidence type="ECO:0000259" key="2">
    <source>
        <dbReference type="PROSITE" id="PS50097"/>
    </source>
</evidence>
<organism evidence="3 4">
    <name type="scientific">Microthyrium microscopicum</name>
    <dbReference type="NCBI Taxonomy" id="703497"/>
    <lineage>
        <taxon>Eukaryota</taxon>
        <taxon>Fungi</taxon>
        <taxon>Dikarya</taxon>
        <taxon>Ascomycota</taxon>
        <taxon>Pezizomycotina</taxon>
        <taxon>Dothideomycetes</taxon>
        <taxon>Dothideomycetes incertae sedis</taxon>
        <taxon>Microthyriales</taxon>
        <taxon>Microthyriaceae</taxon>
        <taxon>Microthyrium</taxon>
    </lineage>
</organism>
<feature type="compositionally biased region" description="Basic and acidic residues" evidence="1">
    <location>
        <begin position="215"/>
        <end position="235"/>
    </location>
</feature>
<evidence type="ECO:0000313" key="3">
    <source>
        <dbReference type="EMBL" id="KAF2671989.1"/>
    </source>
</evidence>
<dbReference type="PANTHER" id="PTHR47843">
    <property type="entry name" value="BTB DOMAIN-CONTAINING PROTEIN-RELATED"/>
    <property type="match status" value="1"/>
</dbReference>
<evidence type="ECO:0000256" key="1">
    <source>
        <dbReference type="SAM" id="MobiDB-lite"/>
    </source>
</evidence>
<dbReference type="OrthoDB" id="1022638at2759"/>
<dbReference type="Pfam" id="PF00651">
    <property type="entry name" value="BTB"/>
    <property type="match status" value="1"/>
</dbReference>
<feature type="compositionally biased region" description="Acidic residues" evidence="1">
    <location>
        <begin position="271"/>
        <end position="281"/>
    </location>
</feature>
<proteinExistence type="predicted"/>